<dbReference type="Proteomes" id="UP000664844">
    <property type="component" value="Unassembled WGS sequence"/>
</dbReference>
<evidence type="ECO:0000313" key="2">
    <source>
        <dbReference type="EMBL" id="MBO0349781.1"/>
    </source>
</evidence>
<evidence type="ECO:0000256" key="1">
    <source>
        <dbReference type="SAM" id="Phobius"/>
    </source>
</evidence>
<organism evidence="2 3">
    <name type="scientific">Phormidium pseudopriestleyi FRX01</name>
    <dbReference type="NCBI Taxonomy" id="1759528"/>
    <lineage>
        <taxon>Bacteria</taxon>
        <taxon>Bacillati</taxon>
        <taxon>Cyanobacteriota</taxon>
        <taxon>Cyanophyceae</taxon>
        <taxon>Oscillatoriophycideae</taxon>
        <taxon>Oscillatoriales</taxon>
        <taxon>Oscillatoriaceae</taxon>
        <taxon>Phormidium</taxon>
    </lineage>
</organism>
<dbReference type="SUPFAM" id="SSF52266">
    <property type="entry name" value="SGNH hydrolase"/>
    <property type="match status" value="1"/>
</dbReference>
<feature type="transmembrane region" description="Helical" evidence="1">
    <location>
        <begin position="7"/>
        <end position="29"/>
    </location>
</feature>
<gene>
    <name evidence="2" type="ORF">J0895_11805</name>
</gene>
<keyword evidence="1" id="KW-0812">Transmembrane</keyword>
<keyword evidence="3" id="KW-1185">Reference proteome</keyword>
<sequence length="375" mass="43583">MKNYRRFNFAFFGLTIPGLLAVGLFNIGVDPYGVMNSPQWRLNRLKTEQFNHVRLFKATSVTRIAPKTVLLGSSRTDLGLDPKHPALAKGKPVYNLGLVGPNMYEVKRYFDHAIANQPDLQTVVLGVDFFMFNEYKIHPADFEEARLERDNLTPQELLNVTLSIGVTRSSLGTIKNSWQSQANFLYHDNGFRYVHNNEPDNPLPQEFKNMIWGFFREEGYYPRYKLSQGFLNDLRELVEICKSRNIELKIFISPSHATQWEALRLAGHWDDFEQWKRELVAIAPVWDFSGYHTISTEPISEKMTYYWDSSHYRQEVGNLILNRLFDYEPASVPSDFGPLLTPENVEEHLVEIRRDRESWANANPEEIAFVEELKP</sequence>
<evidence type="ECO:0008006" key="4">
    <source>
        <dbReference type="Google" id="ProtNLM"/>
    </source>
</evidence>
<name>A0ABS3FT63_9CYAN</name>
<comment type="caution">
    <text evidence="2">The sequence shown here is derived from an EMBL/GenBank/DDBJ whole genome shotgun (WGS) entry which is preliminary data.</text>
</comment>
<protein>
    <recommendedName>
        <fullName evidence="4">SGNH/GDSL hydrolase family protein</fullName>
    </recommendedName>
</protein>
<proteinExistence type="predicted"/>
<reference evidence="2 3" key="1">
    <citation type="submission" date="2021-03" db="EMBL/GenBank/DDBJ databases">
        <title>Metabolic Capacity of the Antarctic Cyanobacterium Phormidium pseudopriestleyi that Sustains Oxygenic Photosynthesis in the Presence of Hydrogen Sulfide.</title>
        <authorList>
            <person name="Lumian J.E."/>
            <person name="Jungblut A.D."/>
            <person name="Dillon M.L."/>
            <person name="Hawes I."/>
            <person name="Doran P.T."/>
            <person name="Mackey T.J."/>
            <person name="Dick G.J."/>
            <person name="Grettenberger C.L."/>
            <person name="Sumner D.Y."/>
        </authorList>
    </citation>
    <scope>NUCLEOTIDE SEQUENCE [LARGE SCALE GENOMIC DNA]</scope>
    <source>
        <strain evidence="2 3">FRX01</strain>
    </source>
</reference>
<keyword evidence="1" id="KW-0472">Membrane</keyword>
<accession>A0ABS3FT63</accession>
<keyword evidence="1" id="KW-1133">Transmembrane helix</keyword>
<evidence type="ECO:0000313" key="3">
    <source>
        <dbReference type="Proteomes" id="UP000664844"/>
    </source>
</evidence>
<dbReference type="EMBL" id="JAFLQW010000318">
    <property type="protein sequence ID" value="MBO0349781.1"/>
    <property type="molecule type" value="Genomic_DNA"/>
</dbReference>
<dbReference type="RefSeq" id="WP_207088287.1">
    <property type="nucleotide sequence ID" value="NZ_JAFLQW010000318.1"/>
</dbReference>